<dbReference type="Pfam" id="PF01412">
    <property type="entry name" value="ArfGap"/>
    <property type="match status" value="1"/>
</dbReference>
<evidence type="ECO:0000313" key="8">
    <source>
        <dbReference type="EMBL" id="KAF7729363.1"/>
    </source>
</evidence>
<organism evidence="8 9">
    <name type="scientific">Apophysomyces ossiformis</name>
    <dbReference type="NCBI Taxonomy" id="679940"/>
    <lineage>
        <taxon>Eukaryota</taxon>
        <taxon>Fungi</taxon>
        <taxon>Fungi incertae sedis</taxon>
        <taxon>Mucoromycota</taxon>
        <taxon>Mucoromycotina</taxon>
        <taxon>Mucoromycetes</taxon>
        <taxon>Mucorales</taxon>
        <taxon>Mucorineae</taxon>
        <taxon>Mucoraceae</taxon>
        <taxon>Apophysomyces</taxon>
    </lineage>
</organism>
<dbReference type="PANTHER" id="PTHR46134:SF3">
    <property type="entry name" value="ARFGAP WITH FG REPEATS 1"/>
    <property type="match status" value="1"/>
</dbReference>
<feature type="region of interest" description="Disordered" evidence="6">
    <location>
        <begin position="145"/>
        <end position="188"/>
    </location>
</feature>
<evidence type="ECO:0000256" key="3">
    <source>
        <dbReference type="ARBA" id="ARBA00022771"/>
    </source>
</evidence>
<dbReference type="GO" id="GO:0016020">
    <property type="term" value="C:membrane"/>
    <property type="evidence" value="ECO:0007669"/>
    <property type="project" value="TreeGrafter"/>
</dbReference>
<keyword evidence="9" id="KW-1185">Reference proteome</keyword>
<evidence type="ECO:0000256" key="5">
    <source>
        <dbReference type="PROSITE-ProRule" id="PRU00288"/>
    </source>
</evidence>
<evidence type="ECO:0000256" key="1">
    <source>
        <dbReference type="ARBA" id="ARBA00022723"/>
    </source>
</evidence>
<dbReference type="Proteomes" id="UP000605846">
    <property type="component" value="Unassembled WGS sequence"/>
</dbReference>
<keyword evidence="3 5" id="KW-0863">Zinc-finger</keyword>
<keyword evidence="1" id="KW-0479">Metal-binding</keyword>
<keyword evidence="4" id="KW-0862">Zinc</keyword>
<sequence>MSHLSAKKQEELNSKKVRDLLRIPENKKCFDCSTKSPFFVNVSIQTFVCTRCSGLVREVGHRVKSISASKFSGPEVVALQQGGNEIARQIWLSSYKMGTSDPETDSDVRLFMRQKYYEQKWLDREKLKQHAECVKKLIKEMFTEDGTRRSRVSTPPLPSEAQPLANPDQNNNYFPNDTRLHSVDAPHTLNRPIQKAPVKDLLIDDVAYEQPKVNSAIGFAGSTLSSLPYPQSPPAVPLSPASKPTSPVTQAKSTQSLDISSPTKSTNNFLSELAGLETSPTVNRPTYTGGMLVPNSTGTTSPISPSFPMSTQATRITDLSNAQSNLKDSDPYAALRNLSLNSPPATNSLSRSGQTERARSMSMQYSSPSPNNTWGGFVNAQGNQRPIQGTSGTAGPYTHLRQNSTPNPNLFGDLDPLAQFKGKHEGHRG</sequence>
<dbReference type="AlphaFoldDB" id="A0A8H7EUW2"/>
<feature type="region of interest" description="Disordered" evidence="6">
    <location>
        <begin position="336"/>
        <end position="429"/>
    </location>
</feature>
<feature type="compositionally biased region" description="Polar residues" evidence="6">
    <location>
        <begin position="338"/>
        <end position="353"/>
    </location>
</feature>
<evidence type="ECO:0000259" key="7">
    <source>
        <dbReference type="PROSITE" id="PS50115"/>
    </source>
</evidence>
<dbReference type="SUPFAM" id="SSF57863">
    <property type="entry name" value="ArfGap/RecO-like zinc finger"/>
    <property type="match status" value="1"/>
</dbReference>
<dbReference type="InterPro" id="IPR001164">
    <property type="entry name" value="ArfGAP_dom"/>
</dbReference>
<evidence type="ECO:0000256" key="4">
    <source>
        <dbReference type="ARBA" id="ARBA00022833"/>
    </source>
</evidence>
<dbReference type="PRINTS" id="PR00405">
    <property type="entry name" value="REVINTRACTNG"/>
</dbReference>
<comment type="caution">
    <text evidence="8">The sequence shown here is derived from an EMBL/GenBank/DDBJ whole genome shotgun (WGS) entry which is preliminary data.</text>
</comment>
<reference evidence="8" key="1">
    <citation type="submission" date="2020-01" db="EMBL/GenBank/DDBJ databases">
        <title>Genome Sequencing of Three Apophysomyces-Like Fungal Strains Confirms a Novel Fungal Genus in the Mucoromycota with divergent Burkholderia-like Endosymbiotic Bacteria.</title>
        <authorList>
            <person name="Stajich J.E."/>
            <person name="Macias A.M."/>
            <person name="Carter-House D."/>
            <person name="Lovett B."/>
            <person name="Kasson L.R."/>
            <person name="Berry K."/>
            <person name="Grigoriev I."/>
            <person name="Chang Y."/>
            <person name="Spatafora J."/>
            <person name="Kasson M.T."/>
        </authorList>
    </citation>
    <scope>NUCLEOTIDE SEQUENCE</scope>
    <source>
        <strain evidence="8">NRRL A-21654</strain>
    </source>
</reference>
<feature type="compositionally biased region" description="Polar residues" evidence="6">
    <location>
        <begin position="360"/>
        <end position="393"/>
    </location>
</feature>
<feature type="domain" description="Arf-GAP" evidence="7">
    <location>
        <begin position="14"/>
        <end position="129"/>
    </location>
</feature>
<dbReference type="GO" id="GO:0008270">
    <property type="term" value="F:zinc ion binding"/>
    <property type="evidence" value="ECO:0007669"/>
    <property type="project" value="UniProtKB-KW"/>
</dbReference>
<feature type="region of interest" description="Disordered" evidence="6">
    <location>
        <begin position="231"/>
        <end position="310"/>
    </location>
</feature>
<feature type="compositionally biased region" description="Polar residues" evidence="6">
    <location>
        <begin position="242"/>
        <end position="270"/>
    </location>
</feature>
<dbReference type="CDD" id="cd08838">
    <property type="entry name" value="ArfGap_AGFG"/>
    <property type="match status" value="1"/>
</dbReference>
<evidence type="ECO:0000313" key="9">
    <source>
        <dbReference type="Proteomes" id="UP000605846"/>
    </source>
</evidence>
<evidence type="ECO:0000256" key="6">
    <source>
        <dbReference type="SAM" id="MobiDB-lite"/>
    </source>
</evidence>
<proteinExistence type="predicted"/>
<accession>A0A8H7EUW2</accession>
<dbReference type="InterPro" id="IPR038508">
    <property type="entry name" value="ArfGAP_dom_sf"/>
</dbReference>
<dbReference type="GO" id="GO:0005737">
    <property type="term" value="C:cytoplasm"/>
    <property type="evidence" value="ECO:0007669"/>
    <property type="project" value="TreeGrafter"/>
</dbReference>
<dbReference type="GO" id="GO:0005096">
    <property type="term" value="F:GTPase activator activity"/>
    <property type="evidence" value="ECO:0007669"/>
    <property type="project" value="InterPro"/>
</dbReference>
<name>A0A8H7EUW2_9FUNG</name>
<dbReference type="Gene3D" id="1.10.220.150">
    <property type="entry name" value="Arf GTPase activating protein"/>
    <property type="match status" value="1"/>
</dbReference>
<gene>
    <name evidence="8" type="primary">AGFG1</name>
    <name evidence="8" type="ORF">EC973_004620</name>
</gene>
<dbReference type="EMBL" id="JABAYA010000026">
    <property type="protein sequence ID" value="KAF7729363.1"/>
    <property type="molecule type" value="Genomic_DNA"/>
</dbReference>
<dbReference type="InterPro" id="IPR052248">
    <property type="entry name" value="Arf-GAP_FG-repeat_protein"/>
</dbReference>
<dbReference type="PANTHER" id="PTHR46134">
    <property type="entry name" value="DRONGO, ISOFORM F"/>
    <property type="match status" value="1"/>
</dbReference>
<dbReference type="PROSITE" id="PS50115">
    <property type="entry name" value="ARFGAP"/>
    <property type="match status" value="1"/>
</dbReference>
<evidence type="ECO:0000256" key="2">
    <source>
        <dbReference type="ARBA" id="ARBA00022737"/>
    </source>
</evidence>
<dbReference type="InterPro" id="IPR037278">
    <property type="entry name" value="ARFGAP/RecO"/>
</dbReference>
<dbReference type="OrthoDB" id="6036at2759"/>
<dbReference type="SMART" id="SM00105">
    <property type="entry name" value="ArfGap"/>
    <property type="match status" value="1"/>
</dbReference>
<feature type="compositionally biased region" description="Polar residues" evidence="6">
    <location>
        <begin position="294"/>
        <end position="310"/>
    </location>
</feature>
<protein>
    <submittedName>
        <fullName evidence="8">ArfGAP with FG repeats 1</fullName>
    </submittedName>
</protein>
<keyword evidence="2" id="KW-0677">Repeat</keyword>